<reference evidence="2 3" key="1">
    <citation type="submission" date="2017-06" db="EMBL/GenBank/DDBJ databases">
        <authorList>
            <person name="Gicewicz E.A."/>
            <person name="Hiryak K.M."/>
            <person name="Horoschock A.N."/>
            <person name="Kneeream E.R."/>
            <person name="Luchetta J."/>
            <person name="Mikolon A.R."/>
            <person name="Smith S.N."/>
            <person name="Svintozelskiy S."/>
            <person name="Yucha M.L."/>
            <person name="Manna D.P."/>
            <person name="Pidcock K.A."/>
            <person name="Laing C.E."/>
            <person name="Aguayo I.A."/>
            <person name="Delwel I.O."/>
            <person name="Garcia C."/>
            <person name="Martinez A."/>
            <person name="Hughes L.E."/>
            <person name="Garlena R.A."/>
            <person name="Russell D.A."/>
            <person name="Pope W.H."/>
            <person name="Jacobs-Sera D."/>
            <person name="Hendrix R.W."/>
            <person name="Hatfull G.F."/>
        </authorList>
    </citation>
    <scope>NUCLEOTIDE SEQUENCE [LARGE SCALE GENOMIC DNA]</scope>
</reference>
<gene>
    <name evidence="2" type="ORF">SEA_PEEBS_154</name>
</gene>
<proteinExistence type="predicted"/>
<evidence type="ECO:0000313" key="3">
    <source>
        <dbReference type="Proteomes" id="UP000224072"/>
    </source>
</evidence>
<dbReference type="Pfam" id="PF24024">
    <property type="entry name" value="DUF7336"/>
    <property type="match status" value="1"/>
</dbReference>
<protein>
    <recommendedName>
        <fullName evidence="1">DUF7336 domain-containing protein</fullName>
    </recommendedName>
</protein>
<dbReference type="InterPro" id="IPR055760">
    <property type="entry name" value="DUF7336"/>
</dbReference>
<accession>A0A222Z227</accession>
<keyword evidence="3" id="KW-1185">Reference proteome</keyword>
<feature type="domain" description="DUF7336" evidence="1">
    <location>
        <begin position="11"/>
        <end position="53"/>
    </location>
</feature>
<evidence type="ECO:0000313" key="2">
    <source>
        <dbReference type="EMBL" id="ASR77836.1"/>
    </source>
</evidence>
<dbReference type="Proteomes" id="UP000224072">
    <property type="component" value="Segment"/>
</dbReference>
<sequence>MSWVHKLGGKMIYIVTDGVCCCGIEILGVFTTKEKAQKFVDSDEKYKYAEIEEHEAA</sequence>
<evidence type="ECO:0000259" key="1">
    <source>
        <dbReference type="Pfam" id="PF24024"/>
    </source>
</evidence>
<organism evidence="2 3">
    <name type="scientific">Streptomyces phage Peebs</name>
    <dbReference type="NCBI Taxonomy" id="2023994"/>
    <lineage>
        <taxon>Viruses</taxon>
        <taxon>Duplodnaviria</taxon>
        <taxon>Heunggongvirae</taxon>
        <taxon>Uroviricota</taxon>
        <taxon>Caudoviricetes</taxon>
        <taxon>Stanwilliamsviridae</taxon>
        <taxon>Boydwoodruffvirinae</taxon>
        <taxon>Samistivirus</taxon>
        <taxon>Samistivirus peebs</taxon>
    </lineage>
</organism>
<name>A0A222Z227_9CAUD</name>
<dbReference type="EMBL" id="MF347638">
    <property type="protein sequence ID" value="ASR77836.1"/>
    <property type="molecule type" value="Genomic_DNA"/>
</dbReference>